<evidence type="ECO:0000259" key="5">
    <source>
        <dbReference type="PROSITE" id="PS50887"/>
    </source>
</evidence>
<proteinExistence type="predicted"/>
<feature type="domain" description="GGDEF" evidence="5">
    <location>
        <begin position="441"/>
        <end position="577"/>
    </location>
</feature>
<feature type="transmembrane region" description="Helical" evidence="4">
    <location>
        <begin position="329"/>
        <end position="349"/>
    </location>
</feature>
<evidence type="ECO:0000256" key="3">
    <source>
        <dbReference type="SAM" id="MobiDB-lite"/>
    </source>
</evidence>
<reference evidence="6 7" key="1">
    <citation type="submission" date="2024-09" db="EMBL/GenBank/DDBJ databases">
        <authorList>
            <person name="Sun Q."/>
            <person name="Mori K."/>
        </authorList>
    </citation>
    <scope>NUCLEOTIDE SEQUENCE [LARGE SCALE GENOMIC DNA]</scope>
    <source>
        <strain evidence="6 7">TBRC 4938</strain>
    </source>
</reference>
<evidence type="ECO:0000313" key="6">
    <source>
        <dbReference type="EMBL" id="MFB9951509.1"/>
    </source>
</evidence>
<dbReference type="InterPro" id="IPR029787">
    <property type="entry name" value="Nucleotide_cyclase"/>
</dbReference>
<dbReference type="InterPro" id="IPR043128">
    <property type="entry name" value="Rev_trsase/Diguanyl_cyclase"/>
</dbReference>
<name>A0ABV6ALK9_9HYPH</name>
<keyword evidence="4" id="KW-1133">Transmembrane helix</keyword>
<dbReference type="PROSITE" id="PS50887">
    <property type="entry name" value="GGDEF"/>
    <property type="match status" value="1"/>
</dbReference>
<dbReference type="CDD" id="cd01949">
    <property type="entry name" value="GGDEF"/>
    <property type="match status" value="1"/>
</dbReference>
<protein>
    <recommendedName>
        <fullName evidence="1">diguanylate cyclase</fullName>
        <ecNumber evidence="1">2.7.7.65</ecNumber>
    </recommendedName>
</protein>
<dbReference type="SMART" id="SM00267">
    <property type="entry name" value="GGDEF"/>
    <property type="match status" value="1"/>
</dbReference>
<dbReference type="InterPro" id="IPR050469">
    <property type="entry name" value="Diguanylate_Cyclase"/>
</dbReference>
<gene>
    <name evidence="6" type="ORF">ACFFP0_21885</name>
</gene>
<keyword evidence="4" id="KW-0812">Transmembrane</keyword>
<evidence type="ECO:0000256" key="2">
    <source>
        <dbReference type="ARBA" id="ARBA00034247"/>
    </source>
</evidence>
<dbReference type="EMBL" id="JBHMAA010000024">
    <property type="protein sequence ID" value="MFB9951509.1"/>
    <property type="molecule type" value="Genomic_DNA"/>
</dbReference>
<dbReference type="Gene3D" id="3.30.70.270">
    <property type="match status" value="1"/>
</dbReference>
<dbReference type="Proteomes" id="UP001589692">
    <property type="component" value="Unassembled WGS sequence"/>
</dbReference>
<feature type="transmembrane region" description="Helical" evidence="4">
    <location>
        <begin position="20"/>
        <end position="40"/>
    </location>
</feature>
<evidence type="ECO:0000313" key="7">
    <source>
        <dbReference type="Proteomes" id="UP001589692"/>
    </source>
</evidence>
<comment type="catalytic activity">
    <reaction evidence="2">
        <text>2 GTP = 3',3'-c-di-GMP + 2 diphosphate</text>
        <dbReference type="Rhea" id="RHEA:24898"/>
        <dbReference type="ChEBI" id="CHEBI:33019"/>
        <dbReference type="ChEBI" id="CHEBI:37565"/>
        <dbReference type="ChEBI" id="CHEBI:58805"/>
        <dbReference type="EC" id="2.7.7.65"/>
    </reaction>
</comment>
<dbReference type="PANTHER" id="PTHR45138:SF9">
    <property type="entry name" value="DIGUANYLATE CYCLASE DGCM-RELATED"/>
    <property type="match status" value="1"/>
</dbReference>
<dbReference type="Pfam" id="PF00990">
    <property type="entry name" value="GGDEF"/>
    <property type="match status" value="1"/>
</dbReference>
<dbReference type="NCBIfam" id="TIGR00254">
    <property type="entry name" value="GGDEF"/>
    <property type="match status" value="1"/>
</dbReference>
<dbReference type="InterPro" id="IPR000160">
    <property type="entry name" value="GGDEF_dom"/>
</dbReference>
<keyword evidence="4" id="KW-0472">Membrane</keyword>
<evidence type="ECO:0000256" key="1">
    <source>
        <dbReference type="ARBA" id="ARBA00012528"/>
    </source>
</evidence>
<sequence>MAMSKGQMGWAGGVTLKGKLLVAMVVLGVFTLVLTVAALVPTWQRYRSAEDNLQAVERFRLVLEAAGRISAERGPSNDIMSIDPGSSLAAGERLDVFRKSSDAALDALDQPVGLAIDPGRLPAVLSHVRERLRRARQDVDRVGTTPLSTRRPEDVQAAIRAMISVVDDFQAVVDWHVAAFTTDRPELTAPFLTGRMIGALREYGGRIASQIMGPVATRQPLGSTHLADSNQTMGKLLELRLLLRGQRIMSDGDPLAPELMEEVDRVFFGKGLELVGTTIAEGRISGDYSMSAVELTRLYVPTFQPLERLRTTFLDEVVRSYRRQHDVAFWRLVEIGAITLSTLFVLFLASRLIRIYVLNPLLAARRQIIALAEGGEVDDIRVVSRAPEMYSLFDALELLHSKLEERSEYEARLKTQAEKDGLTGVWNRRALERFGLSRVERGACLMLIDIDHFKSVNDTYGHLMGDAVLKDIAALLQANARPSDIVARFGGEEFAILTPHSDLVAAFGLAEQLRELVQSHVVRLVGTGKEIKVTASIGIAAVQNSGEDGWRQLMSVADEALYCAKRNGRNRSCIFLEGRPFVSSQPRPVNENAQVPPRSYDGKNGFSPKVRR</sequence>
<dbReference type="PANTHER" id="PTHR45138">
    <property type="entry name" value="REGULATORY COMPONENTS OF SENSORY TRANSDUCTION SYSTEM"/>
    <property type="match status" value="1"/>
</dbReference>
<dbReference type="EC" id="2.7.7.65" evidence="1"/>
<comment type="caution">
    <text evidence="6">The sequence shown here is derived from an EMBL/GenBank/DDBJ whole genome shotgun (WGS) entry which is preliminary data.</text>
</comment>
<dbReference type="SUPFAM" id="SSF55073">
    <property type="entry name" value="Nucleotide cyclase"/>
    <property type="match status" value="1"/>
</dbReference>
<organism evidence="6 7">
    <name type="scientific">Rhizobium puerariae</name>
    <dbReference type="NCBI Taxonomy" id="1585791"/>
    <lineage>
        <taxon>Bacteria</taxon>
        <taxon>Pseudomonadati</taxon>
        <taxon>Pseudomonadota</taxon>
        <taxon>Alphaproteobacteria</taxon>
        <taxon>Hyphomicrobiales</taxon>
        <taxon>Rhizobiaceae</taxon>
        <taxon>Rhizobium/Agrobacterium group</taxon>
        <taxon>Rhizobium</taxon>
    </lineage>
</organism>
<dbReference type="RefSeq" id="WP_377264315.1">
    <property type="nucleotide sequence ID" value="NZ_JBHMAA010000024.1"/>
</dbReference>
<accession>A0ABV6ALK9</accession>
<keyword evidence="7" id="KW-1185">Reference proteome</keyword>
<feature type="region of interest" description="Disordered" evidence="3">
    <location>
        <begin position="585"/>
        <end position="612"/>
    </location>
</feature>
<evidence type="ECO:0000256" key="4">
    <source>
        <dbReference type="SAM" id="Phobius"/>
    </source>
</evidence>